<dbReference type="InterPro" id="IPR016167">
    <property type="entry name" value="FAD-bd_PCMH_sub1"/>
</dbReference>
<dbReference type="UniPathway" id="UPA00219"/>
<evidence type="ECO:0000256" key="6">
    <source>
        <dbReference type="ARBA" id="ARBA00022618"/>
    </source>
</evidence>
<dbReference type="InterPro" id="IPR016166">
    <property type="entry name" value="FAD-bd_PCMH"/>
</dbReference>
<evidence type="ECO:0000256" key="15">
    <source>
        <dbReference type="ARBA" id="ARBA00048914"/>
    </source>
</evidence>
<dbReference type="Gene3D" id="3.90.78.10">
    <property type="entry name" value="UDP-N-acetylenolpyruvoylglucosamine reductase, C-terminal domain"/>
    <property type="match status" value="1"/>
</dbReference>
<keyword evidence="10 16" id="KW-0133">Cell shape</keyword>
<dbReference type="HAMAP" id="MF_00037">
    <property type="entry name" value="MurB"/>
    <property type="match status" value="1"/>
</dbReference>
<dbReference type="InterPro" id="IPR036635">
    <property type="entry name" value="MurB_C_sf"/>
</dbReference>
<feature type="active site" evidence="16">
    <location>
        <position position="176"/>
    </location>
</feature>
<evidence type="ECO:0000256" key="9">
    <source>
        <dbReference type="ARBA" id="ARBA00022857"/>
    </source>
</evidence>
<evidence type="ECO:0000256" key="7">
    <source>
        <dbReference type="ARBA" id="ARBA00022630"/>
    </source>
</evidence>
<evidence type="ECO:0000313" key="19">
    <source>
        <dbReference type="Proteomes" id="UP000247523"/>
    </source>
</evidence>
<dbReference type="InterPro" id="IPR006094">
    <property type="entry name" value="Oxid_FAD_bind_N"/>
</dbReference>
<comment type="cofactor">
    <cofactor evidence="1 16">
        <name>FAD</name>
        <dbReference type="ChEBI" id="CHEBI:57692"/>
    </cofactor>
</comment>
<comment type="pathway">
    <text evidence="4 16">Cell wall biogenesis; peptidoglycan biosynthesis.</text>
</comment>
<dbReference type="InterPro" id="IPR011601">
    <property type="entry name" value="MurB_C"/>
</dbReference>
<dbReference type="EMBL" id="QICS01000003">
    <property type="protein sequence ID" value="PXV91506.1"/>
    <property type="molecule type" value="Genomic_DNA"/>
</dbReference>
<dbReference type="PROSITE" id="PS51387">
    <property type="entry name" value="FAD_PCMH"/>
    <property type="match status" value="1"/>
</dbReference>
<accession>A0A318EQ48</accession>
<evidence type="ECO:0000313" key="18">
    <source>
        <dbReference type="EMBL" id="PXV91506.1"/>
    </source>
</evidence>
<keyword evidence="9 16" id="KW-0521">NADP</keyword>
<evidence type="ECO:0000256" key="13">
    <source>
        <dbReference type="ARBA" id="ARBA00023306"/>
    </source>
</evidence>
<dbReference type="SUPFAM" id="SSF56194">
    <property type="entry name" value="Uridine diphospho-N-Acetylenolpyruvylglucosamine reductase, MurB, C-terminal domain"/>
    <property type="match status" value="1"/>
</dbReference>
<evidence type="ECO:0000259" key="17">
    <source>
        <dbReference type="PROSITE" id="PS51387"/>
    </source>
</evidence>
<dbReference type="SUPFAM" id="SSF56176">
    <property type="entry name" value="FAD-binding/transporter-associated domain-like"/>
    <property type="match status" value="1"/>
</dbReference>
<dbReference type="NCBIfam" id="TIGR00179">
    <property type="entry name" value="murB"/>
    <property type="match status" value="1"/>
</dbReference>
<dbReference type="GO" id="GO:0071555">
    <property type="term" value="P:cell wall organization"/>
    <property type="evidence" value="ECO:0007669"/>
    <property type="project" value="UniProtKB-KW"/>
</dbReference>
<keyword evidence="13 16" id="KW-0131">Cell cycle</keyword>
<dbReference type="GO" id="GO:0071949">
    <property type="term" value="F:FAD binding"/>
    <property type="evidence" value="ECO:0007669"/>
    <property type="project" value="InterPro"/>
</dbReference>
<evidence type="ECO:0000256" key="5">
    <source>
        <dbReference type="ARBA" id="ARBA00022490"/>
    </source>
</evidence>
<comment type="subcellular location">
    <subcellularLocation>
        <location evidence="3 16">Cytoplasm</location>
    </subcellularLocation>
</comment>
<dbReference type="InterPro" id="IPR003170">
    <property type="entry name" value="MurB"/>
</dbReference>
<dbReference type="GO" id="GO:0008360">
    <property type="term" value="P:regulation of cell shape"/>
    <property type="evidence" value="ECO:0007669"/>
    <property type="project" value="UniProtKB-KW"/>
</dbReference>
<feature type="domain" description="FAD-binding PCMH-type" evidence="17">
    <location>
        <begin position="32"/>
        <end position="197"/>
    </location>
</feature>
<evidence type="ECO:0000256" key="4">
    <source>
        <dbReference type="ARBA" id="ARBA00004752"/>
    </source>
</evidence>
<evidence type="ECO:0000256" key="8">
    <source>
        <dbReference type="ARBA" id="ARBA00022827"/>
    </source>
</evidence>
<reference evidence="18 19" key="1">
    <citation type="submission" date="2018-05" db="EMBL/GenBank/DDBJ databases">
        <title>Genomic Encyclopedia of Type Strains, Phase IV (KMG-IV): sequencing the most valuable type-strain genomes for metagenomic binning, comparative biology and taxonomic classification.</title>
        <authorList>
            <person name="Goeker M."/>
        </authorList>
    </citation>
    <scope>NUCLEOTIDE SEQUENCE [LARGE SCALE GENOMIC DNA]</scope>
    <source>
        <strain evidence="18 19">DSM 28816</strain>
    </source>
</reference>
<dbReference type="GO" id="GO:0005829">
    <property type="term" value="C:cytosol"/>
    <property type="evidence" value="ECO:0007669"/>
    <property type="project" value="TreeGrafter"/>
</dbReference>
<keyword evidence="7 16" id="KW-0285">Flavoprotein</keyword>
<dbReference type="EC" id="1.3.1.98" evidence="16"/>
<dbReference type="AlphaFoldDB" id="A0A318EQ48"/>
<evidence type="ECO:0000256" key="11">
    <source>
        <dbReference type="ARBA" id="ARBA00022984"/>
    </source>
</evidence>
<comment type="similarity">
    <text evidence="16">Belongs to the MurB family.</text>
</comment>
<keyword evidence="12 16" id="KW-0560">Oxidoreductase</keyword>
<dbReference type="NCBIfam" id="NF010480">
    <property type="entry name" value="PRK13905.1"/>
    <property type="match status" value="1"/>
</dbReference>
<dbReference type="PANTHER" id="PTHR21071">
    <property type="entry name" value="UDP-N-ACETYLENOLPYRUVOYLGLUCOSAMINE REDUCTASE"/>
    <property type="match status" value="1"/>
</dbReference>
<sequence>MDKEIYNQMCIISGCDNVSVDEPMYKHTTFRVGGKADYYVMPQNIKEVSMLISFLKKSNLPYYILGNGSNVLVSDDGYRGVVIRIYKNISDITIDQTKIKASAGALLSNVSIAACNAGLRNFEFAAGIPGTVGGAVVMNAGAYGGEIKQVLIDATVLDENGNRFILSNDELKLGYRTSIITKKGYTVLEATIQLEKGNISEIKKVMDDFRQRRIDKQPLEYPSAGSTFKRPEGFFAGKLIMDAGLKGYQLGGAQISDKHCGFIINKGNATAADILKLIQYTQSKVFEQFEVKLETEVKMLGRF</sequence>
<keyword evidence="11 16" id="KW-0573">Peptidoglycan synthesis</keyword>
<dbReference type="GO" id="GO:0009252">
    <property type="term" value="P:peptidoglycan biosynthetic process"/>
    <property type="evidence" value="ECO:0007669"/>
    <property type="project" value="UniProtKB-UniRule"/>
</dbReference>
<protein>
    <recommendedName>
        <fullName evidence="16">UDP-N-acetylenolpyruvoylglucosamine reductase</fullName>
        <ecNumber evidence="16">1.3.1.98</ecNumber>
    </recommendedName>
    <alternativeName>
        <fullName evidence="16">UDP-N-acetylmuramate dehydrogenase</fullName>
    </alternativeName>
</protein>
<organism evidence="18 19">
    <name type="scientific">Lachnotalea glycerini</name>
    <dbReference type="NCBI Taxonomy" id="1763509"/>
    <lineage>
        <taxon>Bacteria</taxon>
        <taxon>Bacillati</taxon>
        <taxon>Bacillota</taxon>
        <taxon>Clostridia</taxon>
        <taxon>Lachnospirales</taxon>
        <taxon>Lachnospiraceae</taxon>
        <taxon>Lachnotalea</taxon>
    </lineage>
</organism>
<evidence type="ECO:0000256" key="2">
    <source>
        <dbReference type="ARBA" id="ARBA00003921"/>
    </source>
</evidence>
<feature type="active site" evidence="16">
    <location>
        <position position="296"/>
    </location>
</feature>
<proteinExistence type="inferred from homology"/>
<evidence type="ECO:0000256" key="3">
    <source>
        <dbReference type="ARBA" id="ARBA00004496"/>
    </source>
</evidence>
<evidence type="ECO:0000256" key="10">
    <source>
        <dbReference type="ARBA" id="ARBA00022960"/>
    </source>
</evidence>
<gene>
    <name evidence="16" type="primary">murB</name>
    <name evidence="18" type="ORF">C8E03_10363</name>
</gene>
<evidence type="ECO:0000256" key="1">
    <source>
        <dbReference type="ARBA" id="ARBA00001974"/>
    </source>
</evidence>
<dbReference type="InterPro" id="IPR036318">
    <property type="entry name" value="FAD-bd_PCMH-like_sf"/>
</dbReference>
<keyword evidence="6 16" id="KW-0132">Cell division</keyword>
<dbReference type="Pfam" id="PF01565">
    <property type="entry name" value="FAD_binding_4"/>
    <property type="match status" value="1"/>
</dbReference>
<evidence type="ECO:0000256" key="14">
    <source>
        <dbReference type="ARBA" id="ARBA00023316"/>
    </source>
</evidence>
<dbReference type="InterPro" id="IPR016169">
    <property type="entry name" value="FAD-bd_PCMH_sub2"/>
</dbReference>
<dbReference type="Pfam" id="PF02873">
    <property type="entry name" value="MurB_C"/>
    <property type="match status" value="1"/>
</dbReference>
<dbReference type="RefSeq" id="WP_242993445.1">
    <property type="nucleotide sequence ID" value="NZ_NOKA02000061.1"/>
</dbReference>
<dbReference type="Proteomes" id="UP000247523">
    <property type="component" value="Unassembled WGS sequence"/>
</dbReference>
<keyword evidence="14 16" id="KW-0961">Cell wall biogenesis/degradation</keyword>
<comment type="caution">
    <text evidence="18">The sequence shown here is derived from an EMBL/GenBank/DDBJ whole genome shotgun (WGS) entry which is preliminary data.</text>
</comment>
<dbReference type="Gene3D" id="3.30.465.10">
    <property type="match status" value="1"/>
</dbReference>
<feature type="active site" description="Proton donor" evidence="16">
    <location>
        <position position="226"/>
    </location>
</feature>
<comment type="catalytic activity">
    <reaction evidence="15 16">
        <text>UDP-N-acetyl-alpha-D-muramate + NADP(+) = UDP-N-acetyl-3-O-(1-carboxyvinyl)-alpha-D-glucosamine + NADPH + H(+)</text>
        <dbReference type="Rhea" id="RHEA:12248"/>
        <dbReference type="ChEBI" id="CHEBI:15378"/>
        <dbReference type="ChEBI" id="CHEBI:57783"/>
        <dbReference type="ChEBI" id="CHEBI:58349"/>
        <dbReference type="ChEBI" id="CHEBI:68483"/>
        <dbReference type="ChEBI" id="CHEBI:70757"/>
        <dbReference type="EC" id="1.3.1.98"/>
    </reaction>
</comment>
<dbReference type="PROSITE" id="PS51257">
    <property type="entry name" value="PROKAR_LIPOPROTEIN"/>
    <property type="match status" value="1"/>
</dbReference>
<evidence type="ECO:0000256" key="16">
    <source>
        <dbReference type="HAMAP-Rule" id="MF_00037"/>
    </source>
</evidence>
<dbReference type="Gene3D" id="3.30.43.10">
    <property type="entry name" value="Uridine Diphospho-n-acetylenolpyruvylglucosamine Reductase, domain 2"/>
    <property type="match status" value="1"/>
</dbReference>
<evidence type="ECO:0000256" key="12">
    <source>
        <dbReference type="ARBA" id="ARBA00023002"/>
    </source>
</evidence>
<dbReference type="GO" id="GO:0008762">
    <property type="term" value="F:UDP-N-acetylmuramate dehydrogenase activity"/>
    <property type="evidence" value="ECO:0007669"/>
    <property type="project" value="UniProtKB-UniRule"/>
</dbReference>
<keyword evidence="5 16" id="KW-0963">Cytoplasm</keyword>
<comment type="function">
    <text evidence="2 16">Cell wall formation.</text>
</comment>
<dbReference type="GO" id="GO:0051301">
    <property type="term" value="P:cell division"/>
    <property type="evidence" value="ECO:0007669"/>
    <property type="project" value="UniProtKB-KW"/>
</dbReference>
<dbReference type="PANTHER" id="PTHR21071:SF4">
    <property type="entry name" value="UDP-N-ACETYLENOLPYRUVOYLGLUCOSAMINE REDUCTASE"/>
    <property type="match status" value="1"/>
</dbReference>
<keyword evidence="8 16" id="KW-0274">FAD</keyword>
<name>A0A318EQ48_9FIRM</name>